<dbReference type="GO" id="GO:0009279">
    <property type="term" value="C:cell outer membrane"/>
    <property type="evidence" value="ECO:0007669"/>
    <property type="project" value="UniProtKB-SubCell"/>
</dbReference>
<evidence type="ECO:0000313" key="15">
    <source>
        <dbReference type="Proteomes" id="UP000321907"/>
    </source>
</evidence>
<keyword evidence="8 14" id="KW-0675">Receptor</keyword>
<evidence type="ECO:0000256" key="7">
    <source>
        <dbReference type="ARBA" id="ARBA00023136"/>
    </source>
</evidence>
<organism evidence="14 15">
    <name type="scientific">Neolewinella aurantiaca</name>
    <dbReference type="NCBI Taxonomy" id="2602767"/>
    <lineage>
        <taxon>Bacteria</taxon>
        <taxon>Pseudomonadati</taxon>
        <taxon>Bacteroidota</taxon>
        <taxon>Saprospiria</taxon>
        <taxon>Saprospirales</taxon>
        <taxon>Lewinellaceae</taxon>
        <taxon>Neolewinella</taxon>
    </lineage>
</organism>
<comment type="subcellular location">
    <subcellularLocation>
        <location evidence="1 10">Cell outer membrane</location>
        <topology evidence="1 10">Multi-pass membrane protein</topology>
    </subcellularLocation>
</comment>
<comment type="similarity">
    <text evidence="10 11">Belongs to the TonB-dependent receptor family.</text>
</comment>
<dbReference type="Pfam" id="PF07715">
    <property type="entry name" value="Plug"/>
    <property type="match status" value="1"/>
</dbReference>
<reference evidence="14 15" key="1">
    <citation type="submission" date="2019-08" db="EMBL/GenBank/DDBJ databases">
        <title>Lewinella sp. strain SSH13 Genome sequencing and assembly.</title>
        <authorList>
            <person name="Kim I."/>
        </authorList>
    </citation>
    <scope>NUCLEOTIDE SEQUENCE [LARGE SCALE GENOMIC DNA]</scope>
    <source>
        <strain evidence="14 15">SSH13</strain>
    </source>
</reference>
<evidence type="ECO:0000256" key="1">
    <source>
        <dbReference type="ARBA" id="ARBA00004571"/>
    </source>
</evidence>
<dbReference type="GO" id="GO:0044718">
    <property type="term" value="P:siderophore transmembrane transport"/>
    <property type="evidence" value="ECO:0007669"/>
    <property type="project" value="TreeGrafter"/>
</dbReference>
<dbReference type="InterPro" id="IPR000531">
    <property type="entry name" value="Beta-barrel_TonB"/>
</dbReference>
<evidence type="ECO:0000256" key="6">
    <source>
        <dbReference type="ARBA" id="ARBA00023077"/>
    </source>
</evidence>
<dbReference type="SUPFAM" id="SSF56935">
    <property type="entry name" value="Porins"/>
    <property type="match status" value="1"/>
</dbReference>
<dbReference type="Gene3D" id="2.40.170.20">
    <property type="entry name" value="TonB-dependent receptor, beta-barrel domain"/>
    <property type="match status" value="1"/>
</dbReference>
<dbReference type="PANTHER" id="PTHR30069">
    <property type="entry name" value="TONB-DEPENDENT OUTER MEMBRANE RECEPTOR"/>
    <property type="match status" value="1"/>
</dbReference>
<evidence type="ECO:0000256" key="9">
    <source>
        <dbReference type="ARBA" id="ARBA00023237"/>
    </source>
</evidence>
<dbReference type="Gene3D" id="2.170.130.10">
    <property type="entry name" value="TonB-dependent receptor, plug domain"/>
    <property type="match status" value="1"/>
</dbReference>
<evidence type="ECO:0000256" key="10">
    <source>
        <dbReference type="PROSITE-ProRule" id="PRU01360"/>
    </source>
</evidence>
<dbReference type="OrthoDB" id="9764669at2"/>
<sequence>MIKYFPVNYRALGILLTVIFFYTAASVAQDTLRITDAAGVALPFANVLLYPEEISIGPADEEGRVILKDDFAPEQVFRISYLGYEDVLAMYRDLQFAGFVYAFDDTQITLAMPEVIGRRNETARDMPYQTEAIGRSVIAKAQSLTTADALADLSGVFVQKSQFGGGSPIVRGFEANRVLLVVDGVRMNNAIFRNGHLQNAISVDPLALDRLELIYGAGALAYGSDAIGGVVHFRTQQPDFHAGTQDAKWGVQGAMSVSSAAKAFSQGVRIEYSRRNFAALTLLSTSFTSDLRAGAQRPSEYPAFGLRNEYVSRIDGQDRILRNERPNEQIGTGYNQYNFLQKLRFRLKNELELNANLQYSTTSDIPRYDALTERRNDQLRWARWDYGPQARALASLQLSDRRATKIYDIATYLISHQFIQEDRIQRPFGDPQEENSLVDVHATNLQTDFTKALNELTFHYGFDLRYDQVKSETFLRNIETGDITTVGQNSRYPSAGSSLLSGGLYAEASQQLGANLQLRGGVRWSRQRLNARFGADDPVAWPEAYLAGISNTESAVTGTLGLIHDTGNHRLRTLFAQGFRAPNIDDFAKFRESNGFIQVPNPALQPERSNTLEAGYQYVSADNAFRAGATVYHTWLSDAIIRRDGTLPDGSRSFVSRGDTLFVQTNVNAERAKVYGFDVDASLKFITNWWIETAFHFVRGRRDQLAPDGNVLTLPQDHIPPPYGNTGVGWARGPWDLSFRLRYQFAKEVKDYAVGEISGNLADGYILDRSGTADNLELTPLASDGQFNYTGVYSWWTANLYAEYRLNDHFTFRIKGENLLDRHYRTFGSGVSAAGLDLGIGLSCQW</sequence>
<keyword evidence="5" id="KW-0732">Signal</keyword>
<evidence type="ECO:0000256" key="2">
    <source>
        <dbReference type="ARBA" id="ARBA00022448"/>
    </source>
</evidence>
<dbReference type="PANTHER" id="PTHR30069:SF29">
    <property type="entry name" value="HEMOGLOBIN AND HEMOGLOBIN-HAPTOGLOBIN-BINDING PROTEIN 1-RELATED"/>
    <property type="match status" value="1"/>
</dbReference>
<evidence type="ECO:0000259" key="12">
    <source>
        <dbReference type="Pfam" id="PF00593"/>
    </source>
</evidence>
<dbReference type="GO" id="GO:0015344">
    <property type="term" value="F:siderophore uptake transmembrane transporter activity"/>
    <property type="evidence" value="ECO:0007669"/>
    <property type="project" value="TreeGrafter"/>
</dbReference>
<name>A0A5C7FN42_9BACT</name>
<feature type="domain" description="TonB-dependent receptor-like beta-barrel" evidence="12">
    <location>
        <begin position="290"/>
        <end position="819"/>
    </location>
</feature>
<keyword evidence="6 11" id="KW-0798">TonB box</keyword>
<gene>
    <name evidence="14" type="ORF">FUA23_12660</name>
</gene>
<evidence type="ECO:0000256" key="3">
    <source>
        <dbReference type="ARBA" id="ARBA00022452"/>
    </source>
</evidence>
<keyword evidence="2 10" id="KW-0813">Transport</keyword>
<evidence type="ECO:0000313" key="14">
    <source>
        <dbReference type="EMBL" id="TXF88904.1"/>
    </source>
</evidence>
<evidence type="ECO:0000259" key="13">
    <source>
        <dbReference type="Pfam" id="PF07715"/>
    </source>
</evidence>
<dbReference type="InterPro" id="IPR012910">
    <property type="entry name" value="Plug_dom"/>
</dbReference>
<evidence type="ECO:0000256" key="8">
    <source>
        <dbReference type="ARBA" id="ARBA00023170"/>
    </source>
</evidence>
<dbReference type="Proteomes" id="UP000321907">
    <property type="component" value="Unassembled WGS sequence"/>
</dbReference>
<dbReference type="PROSITE" id="PS52016">
    <property type="entry name" value="TONB_DEPENDENT_REC_3"/>
    <property type="match status" value="1"/>
</dbReference>
<dbReference type="Pfam" id="PF00593">
    <property type="entry name" value="TonB_dep_Rec_b-barrel"/>
    <property type="match status" value="1"/>
</dbReference>
<keyword evidence="4 10" id="KW-0812">Transmembrane</keyword>
<dbReference type="EMBL" id="VOXD01000018">
    <property type="protein sequence ID" value="TXF88904.1"/>
    <property type="molecule type" value="Genomic_DNA"/>
</dbReference>
<comment type="caution">
    <text evidence="14">The sequence shown here is derived from an EMBL/GenBank/DDBJ whole genome shotgun (WGS) entry which is preliminary data.</text>
</comment>
<dbReference type="InterPro" id="IPR037066">
    <property type="entry name" value="Plug_dom_sf"/>
</dbReference>
<evidence type="ECO:0000256" key="5">
    <source>
        <dbReference type="ARBA" id="ARBA00022729"/>
    </source>
</evidence>
<dbReference type="InterPro" id="IPR036942">
    <property type="entry name" value="Beta-barrel_TonB_sf"/>
</dbReference>
<accession>A0A5C7FN42</accession>
<keyword evidence="3 10" id="KW-1134">Transmembrane beta strand</keyword>
<protein>
    <submittedName>
        <fullName evidence="14">TonB-dependent receptor</fullName>
    </submittedName>
</protein>
<feature type="domain" description="TonB-dependent receptor plug" evidence="13">
    <location>
        <begin position="123"/>
        <end position="230"/>
    </location>
</feature>
<evidence type="ECO:0000256" key="11">
    <source>
        <dbReference type="RuleBase" id="RU003357"/>
    </source>
</evidence>
<keyword evidence="9 10" id="KW-0998">Cell outer membrane</keyword>
<proteinExistence type="inferred from homology"/>
<evidence type="ECO:0000256" key="4">
    <source>
        <dbReference type="ARBA" id="ARBA00022692"/>
    </source>
</evidence>
<dbReference type="InterPro" id="IPR039426">
    <property type="entry name" value="TonB-dep_rcpt-like"/>
</dbReference>
<keyword evidence="15" id="KW-1185">Reference proteome</keyword>
<keyword evidence="7 10" id="KW-0472">Membrane</keyword>
<dbReference type="CDD" id="cd01347">
    <property type="entry name" value="ligand_gated_channel"/>
    <property type="match status" value="1"/>
</dbReference>
<dbReference type="AlphaFoldDB" id="A0A5C7FN42"/>